<evidence type="ECO:0000313" key="2">
    <source>
        <dbReference type="EMBL" id="MST32402.1"/>
    </source>
</evidence>
<protein>
    <submittedName>
        <fullName evidence="2">Cupin domain-containing protein</fullName>
    </submittedName>
</protein>
<dbReference type="SUPFAM" id="SSF51182">
    <property type="entry name" value="RmlC-like cupins"/>
    <property type="match status" value="1"/>
</dbReference>
<dbReference type="Proteomes" id="UP000437736">
    <property type="component" value="Unassembled WGS sequence"/>
</dbReference>
<proteinExistence type="predicted"/>
<dbReference type="InterPro" id="IPR052535">
    <property type="entry name" value="Bacilysin_H2HPP_isomerase"/>
</dbReference>
<keyword evidence="3" id="KW-1185">Reference proteome</keyword>
<dbReference type="InterPro" id="IPR014710">
    <property type="entry name" value="RmlC-like_jellyroll"/>
</dbReference>
<feature type="domain" description="Cupin type-2" evidence="1">
    <location>
        <begin position="50"/>
        <end position="108"/>
    </location>
</feature>
<evidence type="ECO:0000313" key="3">
    <source>
        <dbReference type="Proteomes" id="UP000437736"/>
    </source>
</evidence>
<dbReference type="PANTHER" id="PTHR40112">
    <property type="entry name" value="H2HPP ISOMERASE"/>
    <property type="match status" value="1"/>
</dbReference>
<reference evidence="2 3" key="1">
    <citation type="submission" date="2019-11" db="EMBL/GenBank/DDBJ databases">
        <title>Acidiferrimicrobium australis gen. nov., sp. nov., an acidophilic and obligately heterotrophic, member of the Actinobacteria that catalyses dissimilatory oxido- reduction of iron isolated from metal-rich acidic water in Chile.</title>
        <authorList>
            <person name="Gonzalez D."/>
            <person name="Huber K."/>
            <person name="Hedrich S."/>
            <person name="Rojas-Villalobos C."/>
            <person name="Quatrini R."/>
            <person name="Dinamarca M.A."/>
            <person name="Schwarz A."/>
            <person name="Canales C."/>
            <person name="Nancucheo I."/>
        </authorList>
    </citation>
    <scope>NUCLEOTIDE SEQUENCE [LARGE SCALE GENOMIC DNA]</scope>
    <source>
        <strain evidence="2 3">USS-CCA1</strain>
    </source>
</reference>
<sequence length="148" mass="16244">MTTRPHFSLEGAGEPTAAGRFVDVDAIQPVAFVEGLDFRPVLGEQTMVNFVSFQPNTEAPRHVHVEEQIVIVLEGEFEFDIDGEVRMLRKGDVAVVPPWVPHGARTREVPCLEVDVFNPPRATLLEHARAQREVPADPGDADSAANPV</sequence>
<dbReference type="Pfam" id="PF07883">
    <property type="entry name" value="Cupin_2"/>
    <property type="match status" value="1"/>
</dbReference>
<dbReference type="EMBL" id="WJHE01000286">
    <property type="protein sequence ID" value="MST32402.1"/>
    <property type="molecule type" value="Genomic_DNA"/>
</dbReference>
<dbReference type="Gene3D" id="2.60.120.10">
    <property type="entry name" value="Jelly Rolls"/>
    <property type="match status" value="1"/>
</dbReference>
<dbReference type="InterPro" id="IPR013096">
    <property type="entry name" value="Cupin_2"/>
</dbReference>
<dbReference type="CDD" id="cd02238">
    <property type="entry name" value="cupin_KdgF"/>
    <property type="match status" value="1"/>
</dbReference>
<dbReference type="InterPro" id="IPR011051">
    <property type="entry name" value="RmlC_Cupin_sf"/>
</dbReference>
<gene>
    <name evidence="2" type="ORF">GHK86_06670</name>
</gene>
<evidence type="ECO:0000259" key="1">
    <source>
        <dbReference type="Pfam" id="PF07883"/>
    </source>
</evidence>
<organism evidence="2 3">
    <name type="scientific">Acidiferrimicrobium australe</name>
    <dbReference type="NCBI Taxonomy" id="2664430"/>
    <lineage>
        <taxon>Bacteria</taxon>
        <taxon>Bacillati</taxon>
        <taxon>Actinomycetota</taxon>
        <taxon>Acidimicrobiia</taxon>
        <taxon>Acidimicrobiales</taxon>
        <taxon>Acidimicrobiaceae</taxon>
        <taxon>Acidiferrimicrobium</taxon>
    </lineage>
</organism>
<name>A0ABW9QRE6_9ACTN</name>
<comment type="caution">
    <text evidence="2">The sequence shown here is derived from an EMBL/GenBank/DDBJ whole genome shotgun (WGS) entry which is preliminary data.</text>
</comment>
<dbReference type="PANTHER" id="PTHR40112:SF1">
    <property type="entry name" value="H2HPP ISOMERASE"/>
    <property type="match status" value="1"/>
</dbReference>
<accession>A0ABW9QRE6</accession>